<protein>
    <submittedName>
        <fullName evidence="1">Uncharacterized protein</fullName>
    </submittedName>
</protein>
<dbReference type="Proteomes" id="UP000051952">
    <property type="component" value="Unassembled WGS sequence"/>
</dbReference>
<dbReference type="AlphaFoldDB" id="A0A0S4IUM4"/>
<proteinExistence type="predicted"/>
<organism evidence="1 2">
    <name type="scientific">Bodo saltans</name>
    <name type="common">Flagellated protozoan</name>
    <dbReference type="NCBI Taxonomy" id="75058"/>
    <lineage>
        <taxon>Eukaryota</taxon>
        <taxon>Discoba</taxon>
        <taxon>Euglenozoa</taxon>
        <taxon>Kinetoplastea</taxon>
        <taxon>Metakinetoplastina</taxon>
        <taxon>Eubodonida</taxon>
        <taxon>Bodonidae</taxon>
        <taxon>Bodo</taxon>
    </lineage>
</organism>
<dbReference type="EMBL" id="CYKH01000479">
    <property type="protein sequence ID" value="CUF98841.1"/>
    <property type="molecule type" value="Genomic_DNA"/>
</dbReference>
<name>A0A0S4IUM4_BODSA</name>
<dbReference type="VEuPathDB" id="TriTrypDB:BSAL_68640"/>
<keyword evidence="2" id="KW-1185">Reference proteome</keyword>
<evidence type="ECO:0000313" key="1">
    <source>
        <dbReference type="EMBL" id="CUF98841.1"/>
    </source>
</evidence>
<reference evidence="2" key="1">
    <citation type="submission" date="2015-09" db="EMBL/GenBank/DDBJ databases">
        <authorList>
            <consortium name="Pathogen Informatics"/>
        </authorList>
    </citation>
    <scope>NUCLEOTIDE SEQUENCE [LARGE SCALE GENOMIC DNA]</scope>
    <source>
        <strain evidence="2">Lake Konstanz</strain>
    </source>
</reference>
<gene>
    <name evidence="1" type="ORF">BSAL_68640</name>
</gene>
<sequence>MPSITQSKKMLVRTLSCAASTPNSVCGETSLASPKLRQPIVLENTKTEHLNGNHHLQGTGGGYSVSAGALMEQTEVATFTYPEALLARAAVLDYFDELVRFHPTTNVVLKMEEGICNAGKEYALSKMLKQIAAADSKCGMSMGLRELMRQLLLRPLLRKNTAKMGLKANTSL</sequence>
<evidence type="ECO:0000313" key="2">
    <source>
        <dbReference type="Proteomes" id="UP000051952"/>
    </source>
</evidence>
<accession>A0A0S4IUM4</accession>